<dbReference type="EMBL" id="JBHRSS010000010">
    <property type="protein sequence ID" value="MFC3106221.1"/>
    <property type="molecule type" value="Genomic_DNA"/>
</dbReference>
<evidence type="ECO:0000256" key="4">
    <source>
        <dbReference type="ARBA" id="ARBA00022801"/>
    </source>
</evidence>
<dbReference type="Proteomes" id="UP001595462">
    <property type="component" value="Unassembled WGS sequence"/>
</dbReference>
<dbReference type="NCBIfam" id="TIGR00250">
    <property type="entry name" value="RNAse_H_YqgF"/>
    <property type="match status" value="1"/>
</dbReference>
<dbReference type="HAMAP" id="MF_00651">
    <property type="entry name" value="Nuclease_YqgF"/>
    <property type="match status" value="1"/>
</dbReference>
<comment type="similarity">
    <text evidence="5">Belongs to the YqgF HJR family.</text>
</comment>
<evidence type="ECO:0000259" key="6">
    <source>
        <dbReference type="SMART" id="SM00732"/>
    </source>
</evidence>
<reference evidence="8" key="1">
    <citation type="journal article" date="2019" name="Int. J. Syst. Evol. Microbiol.">
        <title>The Global Catalogue of Microorganisms (GCM) 10K type strain sequencing project: providing services to taxonomists for standard genome sequencing and annotation.</title>
        <authorList>
            <consortium name="The Broad Institute Genomics Platform"/>
            <consortium name="The Broad Institute Genome Sequencing Center for Infectious Disease"/>
            <person name="Wu L."/>
            <person name="Ma J."/>
        </authorList>
    </citation>
    <scope>NUCLEOTIDE SEQUENCE [LARGE SCALE GENOMIC DNA]</scope>
    <source>
        <strain evidence="8">KCTC 52640</strain>
    </source>
</reference>
<comment type="caution">
    <text evidence="7">The sequence shown here is derived from an EMBL/GenBank/DDBJ whole genome shotgun (WGS) entry which is preliminary data.</text>
</comment>
<protein>
    <recommendedName>
        <fullName evidence="5">Putative pre-16S rRNA nuclease</fullName>
        <ecNumber evidence="5">3.1.-.-</ecNumber>
    </recommendedName>
</protein>
<dbReference type="InterPro" id="IPR037027">
    <property type="entry name" value="YqgF/RNaseH-like_dom_sf"/>
</dbReference>
<dbReference type="InterPro" id="IPR012337">
    <property type="entry name" value="RNaseH-like_sf"/>
</dbReference>
<evidence type="ECO:0000256" key="2">
    <source>
        <dbReference type="ARBA" id="ARBA00022517"/>
    </source>
</evidence>
<keyword evidence="4 5" id="KW-0378">Hydrolase</keyword>
<dbReference type="SUPFAM" id="SSF53098">
    <property type="entry name" value="Ribonuclease H-like"/>
    <property type="match status" value="1"/>
</dbReference>
<dbReference type="PANTHER" id="PTHR33317:SF4">
    <property type="entry name" value="POLYNUCLEOTIDYL TRANSFERASE, RIBONUCLEASE H-LIKE SUPERFAMILY PROTEIN"/>
    <property type="match status" value="1"/>
</dbReference>
<evidence type="ECO:0000256" key="5">
    <source>
        <dbReference type="HAMAP-Rule" id="MF_00651"/>
    </source>
</evidence>
<comment type="function">
    <text evidence="5">Could be a nuclease involved in processing of the 5'-end of pre-16S rRNA.</text>
</comment>
<dbReference type="RefSeq" id="WP_380691831.1">
    <property type="nucleotide sequence ID" value="NZ_JBHRSS010000010.1"/>
</dbReference>
<evidence type="ECO:0000313" key="8">
    <source>
        <dbReference type="Proteomes" id="UP001595462"/>
    </source>
</evidence>
<dbReference type="Gene3D" id="3.30.420.140">
    <property type="entry name" value="YqgF/RNase H-like domain"/>
    <property type="match status" value="1"/>
</dbReference>
<dbReference type="PANTHER" id="PTHR33317">
    <property type="entry name" value="POLYNUCLEOTIDYL TRANSFERASE, RIBONUCLEASE H-LIKE SUPERFAMILY PROTEIN"/>
    <property type="match status" value="1"/>
</dbReference>
<dbReference type="SMART" id="SM00732">
    <property type="entry name" value="YqgFc"/>
    <property type="match status" value="1"/>
</dbReference>
<dbReference type="EC" id="3.1.-.-" evidence="5"/>
<proteinExistence type="inferred from homology"/>
<evidence type="ECO:0000256" key="1">
    <source>
        <dbReference type="ARBA" id="ARBA00022490"/>
    </source>
</evidence>
<sequence length="154" mass="16209">MAGSADVMLGFDFGTKRIGVAVGNAITGNAQALTTLHNRNSDGGGPDWQGLTRIVAEWRPGALVVGLPLAADGSSQTMTENARHFMDQLGAHFDIPVHAMDERFSTIEAMERLRTARASGSRGKRLAKGDSDSMAAQVILEGWLASGGTDTLPT</sequence>
<keyword evidence="1 5" id="KW-0963">Cytoplasm</keyword>
<keyword evidence="3 5" id="KW-0540">Nuclease</keyword>
<gene>
    <name evidence="7" type="primary">ruvX</name>
    <name evidence="7" type="ORF">ACFOSU_20295</name>
</gene>
<comment type="subcellular location">
    <subcellularLocation>
        <location evidence="5">Cytoplasm</location>
    </subcellularLocation>
</comment>
<keyword evidence="2 5" id="KW-0690">Ribosome biogenesis</keyword>
<dbReference type="InterPro" id="IPR005227">
    <property type="entry name" value="YqgF"/>
</dbReference>
<organism evidence="7 8">
    <name type="scientific">Salinisphaera aquimarina</name>
    <dbReference type="NCBI Taxonomy" id="2094031"/>
    <lineage>
        <taxon>Bacteria</taxon>
        <taxon>Pseudomonadati</taxon>
        <taxon>Pseudomonadota</taxon>
        <taxon>Gammaproteobacteria</taxon>
        <taxon>Salinisphaerales</taxon>
        <taxon>Salinisphaeraceae</taxon>
        <taxon>Salinisphaera</taxon>
    </lineage>
</organism>
<accession>A0ABV7EWA8</accession>
<dbReference type="InterPro" id="IPR006641">
    <property type="entry name" value="YqgF/RNaseH-like_dom"/>
</dbReference>
<evidence type="ECO:0000313" key="7">
    <source>
        <dbReference type="EMBL" id="MFC3106221.1"/>
    </source>
</evidence>
<evidence type="ECO:0000256" key="3">
    <source>
        <dbReference type="ARBA" id="ARBA00022722"/>
    </source>
</evidence>
<dbReference type="Pfam" id="PF03652">
    <property type="entry name" value="RuvX"/>
    <property type="match status" value="1"/>
</dbReference>
<keyword evidence="8" id="KW-1185">Reference proteome</keyword>
<dbReference type="CDD" id="cd16964">
    <property type="entry name" value="YqgF"/>
    <property type="match status" value="1"/>
</dbReference>
<feature type="domain" description="YqgF/RNase H-like" evidence="6">
    <location>
        <begin position="6"/>
        <end position="109"/>
    </location>
</feature>
<name>A0ABV7EWA8_9GAMM</name>